<keyword evidence="2" id="KW-1185">Reference proteome</keyword>
<sequence length="259" mass="30225">MNSGTKAAIFIPQRNCFQLRASLFHSTPFLERKRRNFWDCRSNGYSRRSRKLQGKQTLLHNVSAYADYLFKSWRDDFDEDETPSSRSSSWFRKQYSKGSRRNWTRNQGTQRAGRIFNFYSEGFQFCEDDIDVETIFRSAFGGNPYFYWSFINEENLQGRSSSGYSNYYGRNWRYRMEYDYDSSPELDGLESELASDRLALGLSASGPLKLEDVKSAYRECALKWHPDRHQGSSKAIAEEKFKHCSAAYQSLRDKLAAAA</sequence>
<reference evidence="2" key="1">
    <citation type="journal article" date="2016" name="Nat. Biotechnol.">
        <title>Sequencing wild and cultivated cassava and related species reveals extensive interspecific hybridization and genetic diversity.</title>
        <authorList>
            <person name="Bredeson J.V."/>
            <person name="Lyons J.B."/>
            <person name="Prochnik S.E."/>
            <person name="Wu G.A."/>
            <person name="Ha C.M."/>
            <person name="Edsinger-Gonzales E."/>
            <person name="Grimwood J."/>
            <person name="Schmutz J."/>
            <person name="Rabbi I.Y."/>
            <person name="Egesi C."/>
            <person name="Nauluvula P."/>
            <person name="Lebot V."/>
            <person name="Ndunguru J."/>
            <person name="Mkamilo G."/>
            <person name="Bart R.S."/>
            <person name="Setter T.L."/>
            <person name="Gleadow R.M."/>
            <person name="Kulakow P."/>
            <person name="Ferguson M.E."/>
            <person name="Rounsley S."/>
            <person name="Rokhsar D.S."/>
        </authorList>
    </citation>
    <scope>NUCLEOTIDE SEQUENCE [LARGE SCALE GENOMIC DNA]</scope>
    <source>
        <strain evidence="2">cv. AM560-2</strain>
    </source>
</reference>
<dbReference type="Proteomes" id="UP000091857">
    <property type="component" value="Chromosome 9"/>
</dbReference>
<evidence type="ECO:0000313" key="2">
    <source>
        <dbReference type="Proteomes" id="UP000091857"/>
    </source>
</evidence>
<proteinExistence type="predicted"/>
<comment type="caution">
    <text evidence="1">The sequence shown here is derived from an EMBL/GenBank/DDBJ whole genome shotgun (WGS) entry which is preliminary data.</text>
</comment>
<accession>A0ACB7H498</accession>
<name>A0ACB7H498_MANES</name>
<evidence type="ECO:0000313" key="1">
    <source>
        <dbReference type="EMBL" id="KAG8646850.1"/>
    </source>
</evidence>
<protein>
    <submittedName>
        <fullName evidence="1">Uncharacterized protein</fullName>
    </submittedName>
</protein>
<gene>
    <name evidence="1" type="ORF">MANES_09G035700v8</name>
</gene>
<dbReference type="EMBL" id="CM004395">
    <property type="protein sequence ID" value="KAG8646850.1"/>
    <property type="molecule type" value="Genomic_DNA"/>
</dbReference>
<organism evidence="1 2">
    <name type="scientific">Manihot esculenta</name>
    <name type="common">Cassava</name>
    <name type="synonym">Jatropha manihot</name>
    <dbReference type="NCBI Taxonomy" id="3983"/>
    <lineage>
        <taxon>Eukaryota</taxon>
        <taxon>Viridiplantae</taxon>
        <taxon>Streptophyta</taxon>
        <taxon>Embryophyta</taxon>
        <taxon>Tracheophyta</taxon>
        <taxon>Spermatophyta</taxon>
        <taxon>Magnoliopsida</taxon>
        <taxon>eudicotyledons</taxon>
        <taxon>Gunneridae</taxon>
        <taxon>Pentapetalae</taxon>
        <taxon>rosids</taxon>
        <taxon>fabids</taxon>
        <taxon>Malpighiales</taxon>
        <taxon>Euphorbiaceae</taxon>
        <taxon>Crotonoideae</taxon>
        <taxon>Manihoteae</taxon>
        <taxon>Manihot</taxon>
    </lineage>
</organism>